<dbReference type="PANTHER" id="PTHR33067:SF31">
    <property type="entry name" value="RNA-DIRECTED DNA POLYMERASE"/>
    <property type="match status" value="1"/>
</dbReference>
<dbReference type="Proteomes" id="UP000189701">
    <property type="component" value="Unplaced"/>
</dbReference>
<reference evidence="2" key="2">
    <citation type="submission" date="2025-08" db="UniProtKB">
        <authorList>
            <consortium name="RefSeq"/>
        </authorList>
    </citation>
    <scope>IDENTIFICATION</scope>
    <source>
        <tissue evidence="2">Leaf</tissue>
    </source>
</reference>
<sequence>MSLQLADQTKIIPEGIVEDVLVRVDKFVFLVDFIVMKMEENKEIHLILGIAFLAMGRAILDIHERKLMLRVGEETITFKMEVEMEVKKEKPTTSVEWKVKGVKKKAALIERDKCGVYPKKAEKKLSVWMCALVRAHGMDPDFDSNSD</sequence>
<dbReference type="eggNOG" id="KOG0017">
    <property type="taxonomic scope" value="Eukaryota"/>
</dbReference>
<evidence type="ECO:0000313" key="2">
    <source>
        <dbReference type="RefSeq" id="XP_009801359.1"/>
    </source>
</evidence>
<dbReference type="AlphaFoldDB" id="A0A1U7YQ56"/>
<gene>
    <name evidence="2" type="primary">LOC104247107</name>
</gene>
<proteinExistence type="predicted"/>
<dbReference type="OrthoDB" id="1749354at2759"/>
<dbReference type="KEGG" id="nsy:104247107"/>
<reference evidence="1" key="1">
    <citation type="journal article" date="2013" name="Genome Biol.">
        <title>Reference genomes and transcriptomes of Nicotiana sylvestris and Nicotiana tomentosiformis.</title>
        <authorList>
            <person name="Sierro N."/>
            <person name="Battey J.N."/>
            <person name="Ouadi S."/>
            <person name="Bovet L."/>
            <person name="Goepfert S."/>
            <person name="Bakaher N."/>
            <person name="Peitsch M.C."/>
            <person name="Ivanov N.V."/>
        </authorList>
    </citation>
    <scope>NUCLEOTIDE SEQUENCE [LARGE SCALE GENOMIC DNA]</scope>
</reference>
<organism evidence="1 2">
    <name type="scientific">Nicotiana sylvestris</name>
    <name type="common">Wood tobacco</name>
    <name type="synonym">South American tobacco</name>
    <dbReference type="NCBI Taxonomy" id="4096"/>
    <lineage>
        <taxon>Eukaryota</taxon>
        <taxon>Viridiplantae</taxon>
        <taxon>Streptophyta</taxon>
        <taxon>Embryophyta</taxon>
        <taxon>Tracheophyta</taxon>
        <taxon>Spermatophyta</taxon>
        <taxon>Magnoliopsida</taxon>
        <taxon>eudicotyledons</taxon>
        <taxon>Gunneridae</taxon>
        <taxon>Pentapetalae</taxon>
        <taxon>asterids</taxon>
        <taxon>lamiids</taxon>
        <taxon>Solanales</taxon>
        <taxon>Solanaceae</taxon>
        <taxon>Nicotianoideae</taxon>
        <taxon>Nicotianeae</taxon>
        <taxon>Nicotiana</taxon>
    </lineage>
</organism>
<dbReference type="Gene3D" id="2.40.70.10">
    <property type="entry name" value="Acid Proteases"/>
    <property type="match status" value="1"/>
</dbReference>
<accession>A0A1U7YQ56</accession>
<dbReference type="PANTHER" id="PTHR33067">
    <property type="entry name" value="RNA-DIRECTED DNA POLYMERASE-RELATED"/>
    <property type="match status" value="1"/>
</dbReference>
<name>A0A1U7YQ56_NICSY</name>
<dbReference type="RefSeq" id="XP_009801359.1">
    <property type="nucleotide sequence ID" value="XM_009803057.1"/>
</dbReference>
<keyword evidence="1" id="KW-1185">Reference proteome</keyword>
<dbReference type="InterPro" id="IPR021109">
    <property type="entry name" value="Peptidase_aspartic_dom_sf"/>
</dbReference>
<dbReference type="GeneID" id="104247107"/>
<protein>
    <submittedName>
        <fullName evidence="2">Uncharacterized protein LOC104247107</fullName>
    </submittedName>
</protein>
<evidence type="ECO:0000313" key="1">
    <source>
        <dbReference type="Proteomes" id="UP000189701"/>
    </source>
</evidence>